<proteinExistence type="predicted"/>
<evidence type="ECO:0000313" key="1">
    <source>
        <dbReference type="EMBL" id="PMC25409.1"/>
    </source>
</evidence>
<protein>
    <submittedName>
        <fullName evidence="1">Uncharacterized protein</fullName>
    </submittedName>
</protein>
<dbReference type="AlphaFoldDB" id="A0A2N6QTR4"/>
<gene>
    <name evidence="1" type="ORF">CJ231_01015</name>
</gene>
<organism evidence="1 2">
    <name type="scientific">Hoylesella buccalis</name>
    <dbReference type="NCBI Taxonomy" id="28127"/>
    <lineage>
        <taxon>Bacteria</taxon>
        <taxon>Pseudomonadati</taxon>
        <taxon>Bacteroidota</taxon>
        <taxon>Bacteroidia</taxon>
        <taxon>Bacteroidales</taxon>
        <taxon>Prevotellaceae</taxon>
        <taxon>Hoylesella</taxon>
    </lineage>
</organism>
<reference evidence="1 2" key="1">
    <citation type="submission" date="2017-09" db="EMBL/GenBank/DDBJ databases">
        <title>Bacterial strain isolated from the female urinary microbiota.</title>
        <authorList>
            <person name="Thomas-White K."/>
            <person name="Kumar N."/>
            <person name="Forster S."/>
            <person name="Putonti C."/>
            <person name="Lawley T."/>
            <person name="Wolfe A.J."/>
        </authorList>
    </citation>
    <scope>NUCLEOTIDE SEQUENCE [LARGE SCALE GENOMIC DNA]</scope>
    <source>
        <strain evidence="1 2">UMB0536</strain>
    </source>
</reference>
<dbReference type="Proteomes" id="UP000235564">
    <property type="component" value="Unassembled WGS sequence"/>
</dbReference>
<evidence type="ECO:0000313" key="2">
    <source>
        <dbReference type="Proteomes" id="UP000235564"/>
    </source>
</evidence>
<accession>A0A2N6QTR4</accession>
<sequence>MLLKQHFKTFILEKFTRQGGSKQAILKQEKLNFKATAMRLRFNIYDFAGLIACYNTPKAYILKPKSNAFTLKKVKMKWSNHG</sequence>
<dbReference type="EMBL" id="PNGJ01000001">
    <property type="protein sequence ID" value="PMC25409.1"/>
    <property type="molecule type" value="Genomic_DNA"/>
</dbReference>
<name>A0A2N6QTR4_9BACT</name>
<comment type="caution">
    <text evidence="1">The sequence shown here is derived from an EMBL/GenBank/DDBJ whole genome shotgun (WGS) entry which is preliminary data.</text>
</comment>